<dbReference type="Proteomes" id="UP000887565">
    <property type="component" value="Unplaced"/>
</dbReference>
<proteinExistence type="predicted"/>
<reference evidence="2" key="1">
    <citation type="submission" date="2022-11" db="UniProtKB">
        <authorList>
            <consortium name="WormBaseParasite"/>
        </authorList>
    </citation>
    <scope>IDENTIFICATION</scope>
</reference>
<name>A0A915L456_ROMCU</name>
<evidence type="ECO:0000313" key="1">
    <source>
        <dbReference type="Proteomes" id="UP000887565"/>
    </source>
</evidence>
<protein>
    <submittedName>
        <fullName evidence="2">Ribosome biogenesis protein</fullName>
    </submittedName>
</protein>
<dbReference type="WBParaSite" id="nRc.2.0.1.t45287-RA">
    <property type="protein sequence ID" value="nRc.2.0.1.t45287-RA"/>
    <property type="gene ID" value="nRc.2.0.1.g45287"/>
</dbReference>
<dbReference type="AlphaFoldDB" id="A0A915L456"/>
<evidence type="ECO:0000313" key="2">
    <source>
        <dbReference type="WBParaSite" id="nRc.2.0.1.t45287-RA"/>
    </source>
</evidence>
<sequence>MKTKRKKIEAEKKIQLNNCSCCGLEYSPMIDNCDCIFLTPSTAIKANRRIHKAFWTPRFKAPPNIALKS</sequence>
<organism evidence="1 2">
    <name type="scientific">Romanomermis culicivorax</name>
    <name type="common">Nematode worm</name>
    <dbReference type="NCBI Taxonomy" id="13658"/>
    <lineage>
        <taxon>Eukaryota</taxon>
        <taxon>Metazoa</taxon>
        <taxon>Ecdysozoa</taxon>
        <taxon>Nematoda</taxon>
        <taxon>Enoplea</taxon>
        <taxon>Dorylaimia</taxon>
        <taxon>Mermithida</taxon>
        <taxon>Mermithoidea</taxon>
        <taxon>Mermithidae</taxon>
        <taxon>Romanomermis</taxon>
    </lineage>
</organism>
<accession>A0A915L456</accession>
<keyword evidence="1" id="KW-1185">Reference proteome</keyword>